<evidence type="ECO:0000313" key="3">
    <source>
        <dbReference type="Proteomes" id="UP000267164"/>
    </source>
</evidence>
<evidence type="ECO:0000256" key="1">
    <source>
        <dbReference type="SAM" id="MobiDB-lite"/>
    </source>
</evidence>
<reference evidence="2 3" key="1">
    <citation type="submission" date="2018-09" db="EMBL/GenBank/DDBJ databases">
        <title>Nocardia yunnanensis sp. nov., an actinomycete isolated from a soil sample.</title>
        <authorList>
            <person name="Zhang J."/>
        </authorList>
    </citation>
    <scope>NUCLEOTIDE SEQUENCE [LARGE SCALE GENOMIC DNA]</scope>
    <source>
        <strain evidence="2 3">CFHS0054</strain>
    </source>
</reference>
<dbReference type="KEGG" id="nyu:D7D52_28655"/>
<gene>
    <name evidence="2" type="ORF">D7D52_28655</name>
</gene>
<protein>
    <submittedName>
        <fullName evidence="2">Uncharacterized protein</fullName>
    </submittedName>
</protein>
<name>A0A386ZKH0_9NOCA</name>
<dbReference type="AlphaFoldDB" id="A0A386ZKH0"/>
<accession>A0A386ZKH0</accession>
<feature type="region of interest" description="Disordered" evidence="1">
    <location>
        <begin position="50"/>
        <end position="76"/>
    </location>
</feature>
<organism evidence="2 3">
    <name type="scientific">Nocardia yunnanensis</name>
    <dbReference type="NCBI Taxonomy" id="2382165"/>
    <lineage>
        <taxon>Bacteria</taxon>
        <taxon>Bacillati</taxon>
        <taxon>Actinomycetota</taxon>
        <taxon>Actinomycetes</taxon>
        <taxon>Mycobacteriales</taxon>
        <taxon>Nocardiaceae</taxon>
        <taxon>Nocardia</taxon>
    </lineage>
</organism>
<proteinExistence type="predicted"/>
<keyword evidence="3" id="KW-1185">Reference proteome</keyword>
<dbReference type="Proteomes" id="UP000267164">
    <property type="component" value="Chromosome"/>
</dbReference>
<evidence type="ECO:0000313" key="2">
    <source>
        <dbReference type="EMBL" id="AYF77129.1"/>
    </source>
</evidence>
<dbReference type="EMBL" id="CP032568">
    <property type="protein sequence ID" value="AYF77129.1"/>
    <property type="molecule type" value="Genomic_DNA"/>
</dbReference>
<sequence>MCSHRCSNLGEWRNGFEVTTVEQVRARRSNGNSIDVKGPAVDVVEAIASYGDRRTHSAPHPKSSGGPRGYERISRP</sequence>